<organism evidence="9 10">
    <name type="scientific">Panicum miliaceum</name>
    <name type="common">Proso millet</name>
    <name type="synonym">Broomcorn millet</name>
    <dbReference type="NCBI Taxonomy" id="4540"/>
    <lineage>
        <taxon>Eukaryota</taxon>
        <taxon>Viridiplantae</taxon>
        <taxon>Streptophyta</taxon>
        <taxon>Embryophyta</taxon>
        <taxon>Tracheophyta</taxon>
        <taxon>Spermatophyta</taxon>
        <taxon>Magnoliopsida</taxon>
        <taxon>Liliopsida</taxon>
        <taxon>Poales</taxon>
        <taxon>Poaceae</taxon>
        <taxon>PACMAD clade</taxon>
        <taxon>Panicoideae</taxon>
        <taxon>Panicodae</taxon>
        <taxon>Paniceae</taxon>
        <taxon>Panicinae</taxon>
        <taxon>Panicum</taxon>
        <taxon>Panicum sect. Panicum</taxon>
    </lineage>
</organism>
<feature type="transmembrane region" description="Helical" evidence="8">
    <location>
        <begin position="291"/>
        <end position="308"/>
    </location>
</feature>
<accession>A0A3L6S9B5</accession>
<dbReference type="OrthoDB" id="69646at2759"/>
<dbReference type="PANTHER" id="PTHR14319">
    <property type="entry name" value="FIVE-SPAN TRANSMEMBRANE PROTEIN M83"/>
    <property type="match status" value="1"/>
</dbReference>
<proteinExistence type="inferred from homology"/>
<evidence type="ECO:0000256" key="3">
    <source>
        <dbReference type="ARBA" id="ARBA00022475"/>
    </source>
</evidence>
<dbReference type="STRING" id="4540.A0A3L6S9B5"/>
<evidence type="ECO:0000256" key="6">
    <source>
        <dbReference type="ARBA" id="ARBA00023136"/>
    </source>
</evidence>
<gene>
    <name evidence="9" type="ORF">C2845_PM02G14230</name>
</gene>
<evidence type="ECO:0000256" key="7">
    <source>
        <dbReference type="SAM" id="MobiDB-lite"/>
    </source>
</evidence>
<dbReference type="GO" id="GO:0005886">
    <property type="term" value="C:plasma membrane"/>
    <property type="evidence" value="ECO:0007669"/>
    <property type="project" value="UniProtKB-SubCell"/>
</dbReference>
<feature type="transmembrane region" description="Helical" evidence="8">
    <location>
        <begin position="226"/>
        <end position="247"/>
    </location>
</feature>
<evidence type="ECO:0000313" key="10">
    <source>
        <dbReference type="Proteomes" id="UP000275267"/>
    </source>
</evidence>
<evidence type="ECO:0000313" key="9">
    <source>
        <dbReference type="EMBL" id="RLN16702.1"/>
    </source>
</evidence>
<reference evidence="10" key="1">
    <citation type="journal article" date="2019" name="Nat. Commun.">
        <title>The genome of broomcorn millet.</title>
        <authorList>
            <person name="Zou C."/>
            <person name="Miki D."/>
            <person name="Li D."/>
            <person name="Tang Q."/>
            <person name="Xiao L."/>
            <person name="Rajput S."/>
            <person name="Deng P."/>
            <person name="Jia W."/>
            <person name="Huang R."/>
            <person name="Zhang M."/>
            <person name="Sun Y."/>
            <person name="Hu J."/>
            <person name="Fu X."/>
            <person name="Schnable P.S."/>
            <person name="Li F."/>
            <person name="Zhang H."/>
            <person name="Feng B."/>
            <person name="Zhu X."/>
            <person name="Liu R."/>
            <person name="Schnable J.C."/>
            <person name="Zhu J.-K."/>
            <person name="Zhang H."/>
        </authorList>
    </citation>
    <scope>NUCLEOTIDE SEQUENCE [LARGE SCALE GENOMIC DNA]</scope>
</reference>
<evidence type="ECO:0000256" key="1">
    <source>
        <dbReference type="ARBA" id="ARBA00004651"/>
    </source>
</evidence>
<keyword evidence="10" id="KW-1185">Reference proteome</keyword>
<dbReference type="AlphaFoldDB" id="A0A3L6S9B5"/>
<keyword evidence="3" id="KW-1003">Cell membrane</keyword>
<keyword evidence="4 8" id="KW-0812">Transmembrane</keyword>
<sequence length="513" mass="57593">MVGDGTSYGVATHDDVPICNDDDDIAGIDDDYDPDSSSRNILSKRKKNPWKRWGKPVKARSLKSLLDAFSSIASDGPSRAIPSPALLFVHVCRWSEASELRPRVSREGRCRADARAHGRGAAAAAAVLVLVMGAGLPGCAAQEGKEEVVVASYGQGRLWLKPYDWAYLRVELLPSFSSVTMDFATDMDIQREHMKGIPRSELAIICLMNSNPPIPDITESYLDSLWHIWQSVFLIASNAAGILPAFWTLRQKAFAEWILYTSSGISSALYHSCDVGTWCILSFRVLQFLDFWLSFMAVVGTFICMATIDEASKRAMHTTVFILTALLAATGATSWPNFGTLVRNTLEVLNKRFRWIFLLLGFITLSFAATSWKLESNSNYWIWHSHQLASSWTMTGTNATVKRGIENPKLRLPNMYTTEHKVVDGFWLRAQRTEHNCSPKLSIKLIDLLSFNIVGSCFLGIIRELFSMWHITICTSSFFFLCSMRVNARNRSPESNYELTRQDSLPRSEPRET</sequence>
<comment type="caution">
    <text evidence="9">The sequence shown here is derived from an EMBL/GenBank/DDBJ whole genome shotgun (WGS) entry which is preliminary data.</text>
</comment>
<evidence type="ECO:0000256" key="5">
    <source>
        <dbReference type="ARBA" id="ARBA00022989"/>
    </source>
</evidence>
<evidence type="ECO:0000256" key="4">
    <source>
        <dbReference type="ARBA" id="ARBA00022692"/>
    </source>
</evidence>
<feature type="transmembrane region" description="Helical" evidence="8">
    <location>
        <begin position="315"/>
        <end position="335"/>
    </location>
</feature>
<evidence type="ECO:0000256" key="2">
    <source>
        <dbReference type="ARBA" id="ARBA00005542"/>
    </source>
</evidence>
<keyword evidence="5 8" id="KW-1133">Transmembrane helix</keyword>
<feature type="compositionally biased region" description="Basic and acidic residues" evidence="7">
    <location>
        <begin position="500"/>
        <end position="513"/>
    </location>
</feature>
<dbReference type="PANTHER" id="PTHR14319:SF3">
    <property type="entry name" value="TRANSMEMBRANE PROTEIN-LIKE PROTEIN"/>
    <property type="match status" value="1"/>
</dbReference>
<comment type="subcellular location">
    <subcellularLocation>
        <location evidence="1">Cell membrane</location>
        <topology evidence="1">Multi-pass membrane protein</topology>
    </subcellularLocation>
</comment>
<dbReference type="Pfam" id="PF12036">
    <property type="entry name" value="DUF3522"/>
    <property type="match status" value="1"/>
</dbReference>
<feature type="transmembrane region" description="Helical" evidence="8">
    <location>
        <begin position="355"/>
        <end position="374"/>
    </location>
</feature>
<keyword evidence="6 8" id="KW-0472">Membrane</keyword>
<dbReference type="Proteomes" id="UP000275267">
    <property type="component" value="Unassembled WGS sequence"/>
</dbReference>
<feature type="transmembrane region" description="Helical" evidence="8">
    <location>
        <begin position="468"/>
        <end position="486"/>
    </location>
</feature>
<dbReference type="EMBL" id="PQIB02000005">
    <property type="protein sequence ID" value="RLN16702.1"/>
    <property type="molecule type" value="Genomic_DNA"/>
</dbReference>
<name>A0A3L6S9B5_PANMI</name>
<comment type="similarity">
    <text evidence="2">Belongs to the TMEM8 family.</text>
</comment>
<feature type="region of interest" description="Disordered" evidence="7">
    <location>
        <begin position="493"/>
        <end position="513"/>
    </location>
</feature>
<dbReference type="InterPro" id="IPR021910">
    <property type="entry name" value="NGX6/PGAP6/MYMK"/>
</dbReference>
<protein>
    <submittedName>
        <fullName evidence="9">Uncharacterized protein</fullName>
    </submittedName>
</protein>
<evidence type="ECO:0000256" key="8">
    <source>
        <dbReference type="SAM" id="Phobius"/>
    </source>
</evidence>